<dbReference type="EMBL" id="CP151265">
    <property type="protein sequence ID" value="WZH48865.1"/>
    <property type="molecule type" value="Genomic_DNA"/>
</dbReference>
<protein>
    <submittedName>
        <fullName evidence="1">GTPase-activator for ras GTPase</fullName>
    </submittedName>
</protein>
<gene>
    <name evidence="1" type="ORF">QYS62_010049</name>
</gene>
<name>A0ABZ2X8R8_9HYPO</name>
<reference evidence="1 2" key="1">
    <citation type="submission" date="2024-04" db="EMBL/GenBank/DDBJ databases">
        <title>Complete genome sequence of Fusarium acuminatum.</title>
        <authorList>
            <person name="Lan B."/>
        </authorList>
    </citation>
    <scope>NUCLEOTIDE SEQUENCE [LARGE SCALE GENOMIC DNA]</scope>
    <source>
        <strain evidence="1">1A</strain>
    </source>
</reference>
<dbReference type="Proteomes" id="UP001489902">
    <property type="component" value="Chromosome 6"/>
</dbReference>
<accession>A0ABZ2X8R8</accession>
<evidence type="ECO:0000313" key="1">
    <source>
        <dbReference type="EMBL" id="WZH48865.1"/>
    </source>
</evidence>
<keyword evidence="2" id="KW-1185">Reference proteome</keyword>
<proteinExistence type="predicted"/>
<organism evidence="1 2">
    <name type="scientific">Fusarium acuminatum</name>
    <dbReference type="NCBI Taxonomy" id="5515"/>
    <lineage>
        <taxon>Eukaryota</taxon>
        <taxon>Fungi</taxon>
        <taxon>Dikarya</taxon>
        <taxon>Ascomycota</taxon>
        <taxon>Pezizomycotina</taxon>
        <taxon>Sordariomycetes</taxon>
        <taxon>Hypocreomycetidae</taxon>
        <taxon>Hypocreales</taxon>
        <taxon>Nectriaceae</taxon>
        <taxon>Fusarium</taxon>
        <taxon>Fusarium tricinctum species complex</taxon>
    </lineage>
</organism>
<evidence type="ECO:0000313" key="2">
    <source>
        <dbReference type="Proteomes" id="UP001489902"/>
    </source>
</evidence>
<sequence>MPDHNALPVEDVTYQRLSSRLISHPYIRGLFLLRFITFDGCTAYQPCSKDIDLLNVFSPLRAIEGDTDPIFKAAREWACIIQARDGLPKDVLAIVYNFACVMLRPHLEEDIIWGLRPWLMHWYEVADALFEKYGIFATSPDPDWFMRPFGA</sequence>